<feature type="transmembrane region" description="Helical" evidence="2">
    <location>
        <begin position="176"/>
        <end position="192"/>
    </location>
</feature>
<dbReference type="AlphaFoldDB" id="A0A1S2LTU6"/>
<proteinExistence type="inferred from homology"/>
<comment type="caution">
    <text evidence="4">The sequence shown here is derived from an EMBL/GenBank/DDBJ whole genome shotgun (WGS) entry which is preliminary data.</text>
</comment>
<organism evidence="4 5">
    <name type="scientific">Anaerobacillus arseniciselenatis</name>
    <dbReference type="NCBI Taxonomy" id="85682"/>
    <lineage>
        <taxon>Bacteria</taxon>
        <taxon>Bacillati</taxon>
        <taxon>Bacillota</taxon>
        <taxon>Bacilli</taxon>
        <taxon>Bacillales</taxon>
        <taxon>Bacillaceae</taxon>
        <taxon>Anaerobacillus</taxon>
    </lineage>
</organism>
<keyword evidence="4" id="KW-0808">Transferase</keyword>
<dbReference type="Gene3D" id="3.90.550.10">
    <property type="entry name" value="Spore Coat Polysaccharide Biosynthesis Protein SpsA, Chain A"/>
    <property type="match status" value="1"/>
</dbReference>
<evidence type="ECO:0000313" key="5">
    <source>
        <dbReference type="Proteomes" id="UP000180098"/>
    </source>
</evidence>
<dbReference type="InterPro" id="IPR001173">
    <property type="entry name" value="Glyco_trans_2-like"/>
</dbReference>
<dbReference type="PANTHER" id="PTHR22916">
    <property type="entry name" value="GLYCOSYLTRANSFERASE"/>
    <property type="match status" value="1"/>
</dbReference>
<protein>
    <submittedName>
        <fullName evidence="4">Glycosyl transferase</fullName>
    </submittedName>
</protein>
<feature type="domain" description="Glycosyltransferase 2-like" evidence="3">
    <location>
        <begin position="51"/>
        <end position="223"/>
    </location>
</feature>
<keyword evidence="2" id="KW-0472">Membrane</keyword>
<dbReference type="EMBL" id="MLQQ01000001">
    <property type="protein sequence ID" value="OIJ15630.1"/>
    <property type="molecule type" value="Genomic_DNA"/>
</dbReference>
<dbReference type="InterPro" id="IPR029044">
    <property type="entry name" value="Nucleotide-diphossugar_trans"/>
</dbReference>
<evidence type="ECO:0000256" key="2">
    <source>
        <dbReference type="SAM" id="Phobius"/>
    </source>
</evidence>
<sequence length="389" mass="44435">MGGLLMFTLAIITCLFWLFVLVDATLGMRRLPMLQKVVEDDVLIKKGPLISIIVAAKNEETDIEASLRSQLKQTYKNIEWIVVNDRSTDKTGAIIDNLAKEDDRITPVHIKDLPDAWLGKNHALYTGYRKAKGDYLLFTDGDIYFHKDVIAKSLTFFQNNKIDHLTLTPNMNVTSFWTKAFVTFFLFGFSYFKRPWKANDDKSKVAIGIGAFNLLSREAYEAIGTHRKIAMRPDDDLMLGVTIKQNGRKQRVANAIPYLEVAWYRSLKEAIIGLEKNTFAGLFYSYFMVLFSISGIFISQIWPFVALFVTEGATRFLYGVVILLLFFVYQQTANVMAKGALKYFVVFPISSLIFMYCIARATILTTIRGGIVWRGTFYPLHQLKKDLHK</sequence>
<dbReference type="Pfam" id="PF00535">
    <property type="entry name" value="Glycos_transf_2"/>
    <property type="match status" value="1"/>
</dbReference>
<reference evidence="4 5" key="1">
    <citation type="submission" date="2016-10" db="EMBL/GenBank/DDBJ databases">
        <title>Draft genome sequences of four alkaliphilic bacteria belonging to the Anaerobacillus genus.</title>
        <authorList>
            <person name="Bassil N.M."/>
            <person name="Lloyd J.R."/>
        </authorList>
    </citation>
    <scope>NUCLEOTIDE SEQUENCE [LARGE SCALE GENOMIC DNA]</scope>
    <source>
        <strain evidence="4 5">DSM 15340</strain>
    </source>
</reference>
<keyword evidence="2" id="KW-1133">Transmembrane helix</keyword>
<dbReference type="GO" id="GO:0016758">
    <property type="term" value="F:hexosyltransferase activity"/>
    <property type="evidence" value="ECO:0007669"/>
    <property type="project" value="UniProtKB-ARBA"/>
</dbReference>
<feature type="transmembrane region" description="Helical" evidence="2">
    <location>
        <begin position="6"/>
        <end position="26"/>
    </location>
</feature>
<feature type="transmembrane region" description="Helical" evidence="2">
    <location>
        <begin position="283"/>
        <end position="309"/>
    </location>
</feature>
<keyword evidence="2" id="KW-0812">Transmembrane</keyword>
<dbReference type="Proteomes" id="UP000180098">
    <property type="component" value="Unassembled WGS sequence"/>
</dbReference>
<feature type="transmembrane region" description="Helical" evidence="2">
    <location>
        <begin position="316"/>
        <end position="334"/>
    </location>
</feature>
<evidence type="ECO:0000256" key="1">
    <source>
        <dbReference type="ARBA" id="ARBA00006739"/>
    </source>
</evidence>
<accession>A0A1S2LTU6</accession>
<gene>
    <name evidence="4" type="ORF">BKP35_01150</name>
</gene>
<name>A0A1S2LTU6_9BACI</name>
<evidence type="ECO:0000259" key="3">
    <source>
        <dbReference type="Pfam" id="PF00535"/>
    </source>
</evidence>
<evidence type="ECO:0000313" key="4">
    <source>
        <dbReference type="EMBL" id="OIJ15630.1"/>
    </source>
</evidence>
<dbReference type="CDD" id="cd06423">
    <property type="entry name" value="CESA_like"/>
    <property type="match status" value="1"/>
</dbReference>
<feature type="transmembrane region" description="Helical" evidence="2">
    <location>
        <begin position="340"/>
        <end position="359"/>
    </location>
</feature>
<dbReference type="SUPFAM" id="SSF53448">
    <property type="entry name" value="Nucleotide-diphospho-sugar transferases"/>
    <property type="match status" value="1"/>
</dbReference>
<dbReference type="PANTHER" id="PTHR22916:SF3">
    <property type="entry name" value="UDP-GLCNAC:BETAGAL BETA-1,3-N-ACETYLGLUCOSAMINYLTRANSFERASE-LIKE PROTEIN 1"/>
    <property type="match status" value="1"/>
</dbReference>
<comment type="similarity">
    <text evidence="1">Belongs to the glycosyltransferase 2 family.</text>
</comment>
<keyword evidence="5" id="KW-1185">Reference proteome</keyword>